<dbReference type="SUPFAM" id="SSF52540">
    <property type="entry name" value="P-loop containing nucleoside triphosphate hydrolases"/>
    <property type="match status" value="1"/>
</dbReference>
<dbReference type="RefSeq" id="WP_214170377.1">
    <property type="nucleotide sequence ID" value="NZ_JAHCVJ010000001.1"/>
</dbReference>
<sequence length="371" mass="41776">MKIFPGNQDVEAFQNGRITHAHLVTAREKLFFEVNNAVEGTLIFLFGPTGVGKTTLIESFREKFTDEMFSSGISSKGDLPVLVVEARAPDSPKFSWKELYRSTLNVMMEPLPIKKCPLELRTHKPPKWQKTVGYELLFSLQEAIIRRNVKVLIIDEAQHIGIGSGPGGIHAQLDHLKSIANLTETIIVLAGVYDLINFRNLSGQLSRRSIDIHFPRYMPNNLDECQEFTNVLATFQEKIPFTCAPPLVSMIEDLYAGSLGCVGILKSWLDRTVRLVAIEGGNMFTHDHLMRTVMSDEQLKTIWKELVEGEKKLTTSAQPLTKMKELLKIETSAAEKAKKQKPARNNSPGKKLKPGERKPQRLKNGRDQDVE</sequence>
<name>A0AAW4L298_9BACT</name>
<dbReference type="InterPro" id="IPR027417">
    <property type="entry name" value="P-loop_NTPase"/>
</dbReference>
<evidence type="ECO:0000313" key="4">
    <source>
        <dbReference type="Proteomes" id="UP000811899"/>
    </source>
</evidence>
<protein>
    <submittedName>
        <fullName evidence="3">ATP-binding protein</fullName>
    </submittedName>
</protein>
<gene>
    <name evidence="3" type="ORF">KI809_05010</name>
</gene>
<feature type="domain" description="AAA+ ATPase" evidence="2">
    <location>
        <begin position="39"/>
        <end position="216"/>
    </location>
</feature>
<dbReference type="GO" id="GO:0005524">
    <property type="term" value="F:ATP binding"/>
    <property type="evidence" value="ECO:0007669"/>
    <property type="project" value="UniProtKB-KW"/>
</dbReference>
<feature type="region of interest" description="Disordered" evidence="1">
    <location>
        <begin position="331"/>
        <end position="371"/>
    </location>
</feature>
<comment type="caution">
    <text evidence="3">The sequence shown here is derived from an EMBL/GenBank/DDBJ whole genome shotgun (WGS) entry which is preliminary data.</text>
</comment>
<accession>A0AAW4L298</accession>
<dbReference type="Gene3D" id="3.40.50.300">
    <property type="entry name" value="P-loop containing nucleotide triphosphate hydrolases"/>
    <property type="match status" value="1"/>
</dbReference>
<organism evidence="3 4">
    <name type="scientific">Geoanaerobacter pelophilus</name>
    <dbReference type="NCBI Taxonomy" id="60036"/>
    <lineage>
        <taxon>Bacteria</taxon>
        <taxon>Pseudomonadati</taxon>
        <taxon>Thermodesulfobacteriota</taxon>
        <taxon>Desulfuromonadia</taxon>
        <taxon>Geobacterales</taxon>
        <taxon>Geobacteraceae</taxon>
        <taxon>Geoanaerobacter</taxon>
    </lineage>
</organism>
<keyword evidence="3" id="KW-0547">Nucleotide-binding</keyword>
<feature type="compositionally biased region" description="Basic and acidic residues" evidence="1">
    <location>
        <begin position="353"/>
        <end position="371"/>
    </location>
</feature>
<dbReference type="EMBL" id="JAHCVJ010000001">
    <property type="protein sequence ID" value="MBT0663657.1"/>
    <property type="molecule type" value="Genomic_DNA"/>
</dbReference>
<reference evidence="3 4" key="1">
    <citation type="submission" date="2021-05" db="EMBL/GenBank/DDBJ databases">
        <title>The draft genome of Geobacter pelophilus DSM 12255.</title>
        <authorList>
            <person name="Xu Z."/>
            <person name="Masuda Y."/>
            <person name="Itoh H."/>
            <person name="Senoo K."/>
        </authorList>
    </citation>
    <scope>NUCLEOTIDE SEQUENCE [LARGE SCALE GENOMIC DNA]</scope>
    <source>
        <strain evidence="3 4">DSM 12255</strain>
    </source>
</reference>
<dbReference type="InterPro" id="IPR003593">
    <property type="entry name" value="AAA+_ATPase"/>
</dbReference>
<proteinExistence type="predicted"/>
<dbReference type="Pfam" id="PF13401">
    <property type="entry name" value="AAA_22"/>
    <property type="match status" value="1"/>
</dbReference>
<dbReference type="GO" id="GO:0016887">
    <property type="term" value="F:ATP hydrolysis activity"/>
    <property type="evidence" value="ECO:0007669"/>
    <property type="project" value="InterPro"/>
</dbReference>
<dbReference type="Proteomes" id="UP000811899">
    <property type="component" value="Unassembled WGS sequence"/>
</dbReference>
<dbReference type="SMART" id="SM00382">
    <property type="entry name" value="AAA"/>
    <property type="match status" value="1"/>
</dbReference>
<dbReference type="AlphaFoldDB" id="A0AAW4L298"/>
<keyword evidence="4" id="KW-1185">Reference proteome</keyword>
<evidence type="ECO:0000259" key="2">
    <source>
        <dbReference type="SMART" id="SM00382"/>
    </source>
</evidence>
<dbReference type="InterPro" id="IPR049945">
    <property type="entry name" value="AAA_22"/>
</dbReference>
<evidence type="ECO:0000313" key="3">
    <source>
        <dbReference type="EMBL" id="MBT0663657.1"/>
    </source>
</evidence>
<keyword evidence="3" id="KW-0067">ATP-binding</keyword>
<evidence type="ECO:0000256" key="1">
    <source>
        <dbReference type="SAM" id="MobiDB-lite"/>
    </source>
</evidence>